<evidence type="ECO:0000256" key="4">
    <source>
        <dbReference type="ARBA" id="ARBA00022833"/>
    </source>
</evidence>
<dbReference type="PANTHER" id="PTHR47165:SF4">
    <property type="entry name" value="OS03G0429900 PROTEIN"/>
    <property type="match status" value="1"/>
</dbReference>
<evidence type="ECO:0000256" key="3">
    <source>
        <dbReference type="ARBA" id="ARBA00022771"/>
    </source>
</evidence>
<dbReference type="PANTHER" id="PTHR47165">
    <property type="entry name" value="OS03G0429900 PROTEIN"/>
    <property type="match status" value="1"/>
</dbReference>
<proteinExistence type="inferred from homology"/>
<dbReference type="RefSeq" id="XP_013585379.1">
    <property type="nucleotide sequence ID" value="XM_013729925.1"/>
</dbReference>
<evidence type="ECO:0000256" key="2">
    <source>
        <dbReference type="ARBA" id="ARBA00022723"/>
    </source>
</evidence>
<dbReference type="EnsemblPlants" id="Bo5g109790.1">
    <property type="protein sequence ID" value="Bo5g109790.1"/>
    <property type="gene ID" value="Bo5g109790"/>
</dbReference>
<dbReference type="CDD" id="cd04481">
    <property type="entry name" value="RPA1_DBD_B_like"/>
    <property type="match status" value="1"/>
</dbReference>
<dbReference type="GO" id="GO:0003677">
    <property type="term" value="F:DNA binding"/>
    <property type="evidence" value="ECO:0007669"/>
    <property type="project" value="UniProtKB-KW"/>
</dbReference>
<reference evidence="7" key="2">
    <citation type="submission" date="2015-03" db="UniProtKB">
        <authorList>
            <consortium name="EnsemblPlants"/>
        </authorList>
    </citation>
    <scope>IDENTIFICATION</scope>
</reference>
<name>A0A0D3CI27_BRAOL</name>
<dbReference type="InterPro" id="IPR012340">
    <property type="entry name" value="NA-bd_OB-fold"/>
</dbReference>
<keyword evidence="5" id="KW-0238">DNA-binding</keyword>
<dbReference type="Pfam" id="PF08646">
    <property type="entry name" value="Rep_fac-A_C"/>
    <property type="match status" value="1"/>
</dbReference>
<dbReference type="GO" id="GO:0008270">
    <property type="term" value="F:zinc ion binding"/>
    <property type="evidence" value="ECO:0007669"/>
    <property type="project" value="UniProtKB-KW"/>
</dbReference>
<dbReference type="InterPro" id="IPR013955">
    <property type="entry name" value="Rep_factor-A_C"/>
</dbReference>
<protein>
    <recommendedName>
        <fullName evidence="6">Replication factor A C-terminal domain-containing protein</fullName>
    </recommendedName>
</protein>
<accession>A0A0D3CI27</accession>
<dbReference type="OMA" id="VEMFESH"/>
<dbReference type="AlphaFoldDB" id="A0A0D3CI27"/>
<keyword evidence="3" id="KW-0863">Zinc-finger</keyword>
<evidence type="ECO:0000259" key="6">
    <source>
        <dbReference type="Pfam" id="PF08646"/>
    </source>
</evidence>
<comment type="similarity">
    <text evidence="1">Belongs to the replication factor A protein 1 family.</text>
</comment>
<evidence type="ECO:0000313" key="8">
    <source>
        <dbReference type="Proteomes" id="UP000032141"/>
    </source>
</evidence>
<reference evidence="7 8" key="1">
    <citation type="journal article" date="2014" name="Genome Biol.">
        <title>Transcriptome and methylome profiling reveals relics of genome dominance in the mesopolyploid Brassica oleracea.</title>
        <authorList>
            <person name="Parkin I.A."/>
            <person name="Koh C."/>
            <person name="Tang H."/>
            <person name="Robinson S.J."/>
            <person name="Kagale S."/>
            <person name="Clarke W.E."/>
            <person name="Town C.D."/>
            <person name="Nixon J."/>
            <person name="Krishnakumar V."/>
            <person name="Bidwell S.L."/>
            <person name="Denoeud F."/>
            <person name="Belcram H."/>
            <person name="Links M.G."/>
            <person name="Just J."/>
            <person name="Clarke C."/>
            <person name="Bender T."/>
            <person name="Huebert T."/>
            <person name="Mason A.S."/>
            <person name="Pires J.C."/>
            <person name="Barker G."/>
            <person name="Moore J."/>
            <person name="Walley P.G."/>
            <person name="Manoli S."/>
            <person name="Batley J."/>
            <person name="Edwards D."/>
            <person name="Nelson M.N."/>
            <person name="Wang X."/>
            <person name="Paterson A.H."/>
            <person name="King G."/>
            <person name="Bancroft I."/>
            <person name="Chalhoub B."/>
            <person name="Sharpe A.G."/>
        </authorList>
    </citation>
    <scope>NUCLEOTIDE SEQUENCE</scope>
    <source>
        <strain evidence="7 8">cv. TO1000</strain>
    </source>
</reference>
<keyword evidence="8" id="KW-1185">Reference proteome</keyword>
<evidence type="ECO:0000256" key="1">
    <source>
        <dbReference type="ARBA" id="ARBA00005690"/>
    </source>
</evidence>
<dbReference type="InterPro" id="IPR047192">
    <property type="entry name" value="Euk_RPA1_DBD_C"/>
</dbReference>
<dbReference type="Gene3D" id="2.40.50.140">
    <property type="entry name" value="Nucleic acid-binding proteins"/>
    <property type="match status" value="2"/>
</dbReference>
<dbReference type="Proteomes" id="UP000032141">
    <property type="component" value="Chromosome C5"/>
</dbReference>
<organism evidence="7 8">
    <name type="scientific">Brassica oleracea var. oleracea</name>
    <dbReference type="NCBI Taxonomy" id="109376"/>
    <lineage>
        <taxon>Eukaryota</taxon>
        <taxon>Viridiplantae</taxon>
        <taxon>Streptophyta</taxon>
        <taxon>Embryophyta</taxon>
        <taxon>Tracheophyta</taxon>
        <taxon>Spermatophyta</taxon>
        <taxon>Magnoliopsida</taxon>
        <taxon>eudicotyledons</taxon>
        <taxon>Gunneridae</taxon>
        <taxon>Pentapetalae</taxon>
        <taxon>rosids</taxon>
        <taxon>malvids</taxon>
        <taxon>Brassicales</taxon>
        <taxon>Brassicaceae</taxon>
        <taxon>Brassiceae</taxon>
        <taxon>Brassica</taxon>
    </lineage>
</organism>
<dbReference type="CDD" id="cd04476">
    <property type="entry name" value="RPA1_DBD_C"/>
    <property type="match status" value="1"/>
</dbReference>
<evidence type="ECO:0000256" key="5">
    <source>
        <dbReference type="ARBA" id="ARBA00023125"/>
    </source>
</evidence>
<dbReference type="GeneID" id="106294373"/>
<dbReference type="SUPFAM" id="SSF50249">
    <property type="entry name" value="Nucleic acid-binding proteins"/>
    <property type="match status" value="2"/>
</dbReference>
<dbReference type="HOGENOM" id="CLU_842944_0_0_1"/>
<sequence>MNFEVLGNNGDYRGTTHPYKISFIWTTYMKTSEQIPNLSHFNLSPFLDILSQSIVDDVFIDILGEIVGMGEITERKYAWHSTKLLDIQLRDLSETIIECTLWENRAEDVHSYVKNNKTGPVILLGSLMRTKKFNGKISVQNSRFSTKLFLNEDIDEISEFKKGMVNTDNLAPCTVTPVVKPTSNKVVTVDDFPLSCFKTIDQLMCIEESTCVMFASILAIQKGIPWFYVGCKGCCGKATPYFNPVTEEIEANKYACDSCEKDETTTSIRYKLQVKVADHTGSTSFLLFDREVIQLIHKSAYELLEQQVQVCFPLILHLFHVSMMNGLNIK</sequence>
<dbReference type="eggNOG" id="KOG0851">
    <property type="taxonomic scope" value="Eukaryota"/>
</dbReference>
<keyword evidence="2" id="KW-0479">Metal-binding</keyword>
<feature type="domain" description="Replication factor A C-terminal" evidence="6">
    <location>
        <begin position="215"/>
        <end position="307"/>
    </location>
</feature>
<evidence type="ECO:0000313" key="7">
    <source>
        <dbReference type="EnsemblPlants" id="Bo5g109790.1"/>
    </source>
</evidence>
<dbReference type="Gramene" id="Bo5g109790.1">
    <property type="protein sequence ID" value="Bo5g109790.1"/>
    <property type="gene ID" value="Bo5g109790"/>
</dbReference>
<keyword evidence="4" id="KW-0862">Zinc</keyword>